<dbReference type="AlphaFoldDB" id="A0A5S3QJP9"/>
<dbReference type="InterPro" id="IPR012160">
    <property type="entry name" value="LtaS-like"/>
</dbReference>
<reference evidence="14 15" key="1">
    <citation type="submission" date="2019-05" db="EMBL/GenBank/DDBJ databases">
        <title>Genomic analysis of Lentibacillus sp. NKC220-2.</title>
        <authorList>
            <person name="Oh Y.J."/>
        </authorList>
    </citation>
    <scope>NUCLEOTIDE SEQUENCE [LARGE SCALE GENOMIC DNA]</scope>
    <source>
        <strain evidence="14 15">NKC220-2</strain>
    </source>
</reference>
<dbReference type="PANTHER" id="PTHR47371">
    <property type="entry name" value="LIPOTEICHOIC ACID SYNTHASE"/>
    <property type="match status" value="1"/>
</dbReference>
<accession>A0A5S3QJP9</accession>
<dbReference type="GO" id="GO:0046872">
    <property type="term" value="F:metal ion binding"/>
    <property type="evidence" value="ECO:0007669"/>
    <property type="project" value="UniProtKB-KW"/>
</dbReference>
<dbReference type="Proteomes" id="UP000306980">
    <property type="component" value="Unassembled WGS sequence"/>
</dbReference>
<dbReference type="GO" id="GO:0005886">
    <property type="term" value="C:plasma membrane"/>
    <property type="evidence" value="ECO:0007669"/>
    <property type="project" value="UniProtKB-SubCell"/>
</dbReference>
<dbReference type="InterPro" id="IPR050448">
    <property type="entry name" value="OpgB/LTA_synthase_biosynth"/>
</dbReference>
<evidence type="ECO:0000256" key="5">
    <source>
        <dbReference type="ARBA" id="ARBA00022692"/>
    </source>
</evidence>
<dbReference type="Pfam" id="PF00884">
    <property type="entry name" value="Sulfatase"/>
    <property type="match status" value="1"/>
</dbReference>
<evidence type="ECO:0000256" key="2">
    <source>
        <dbReference type="ARBA" id="ARBA00004936"/>
    </source>
</evidence>
<comment type="caution">
    <text evidence="14">The sequence shown here is derived from an EMBL/GenBank/DDBJ whole genome shotgun (WGS) entry which is preliminary data.</text>
</comment>
<keyword evidence="6 12" id="KW-1133">Transmembrane helix</keyword>
<feature type="binding site" evidence="11">
    <location>
        <position position="307"/>
    </location>
    <ligand>
        <name>Mn(2+)</name>
        <dbReference type="ChEBI" id="CHEBI:29035"/>
    </ligand>
</feature>
<evidence type="ECO:0000256" key="12">
    <source>
        <dbReference type="SAM" id="Phobius"/>
    </source>
</evidence>
<evidence type="ECO:0000256" key="3">
    <source>
        <dbReference type="ARBA" id="ARBA00009983"/>
    </source>
</evidence>
<keyword evidence="10" id="KW-0464">Manganese</keyword>
<feature type="active site" evidence="9">
    <location>
        <position position="307"/>
    </location>
</feature>
<dbReference type="Gene3D" id="3.30.1120.170">
    <property type="match status" value="1"/>
</dbReference>
<evidence type="ECO:0000259" key="13">
    <source>
        <dbReference type="Pfam" id="PF00884"/>
    </source>
</evidence>
<name>A0A5S3QJP9_9BACI</name>
<feature type="transmembrane region" description="Helical" evidence="12">
    <location>
        <begin position="137"/>
        <end position="156"/>
    </location>
</feature>
<comment type="pathway">
    <text evidence="2">Cell wall biogenesis; lipoteichoic acid biosynthesis.</text>
</comment>
<organism evidence="14 15">
    <name type="scientific">Lentibacillus cibarius</name>
    <dbReference type="NCBI Taxonomy" id="2583219"/>
    <lineage>
        <taxon>Bacteria</taxon>
        <taxon>Bacillati</taxon>
        <taxon>Bacillota</taxon>
        <taxon>Bacilli</taxon>
        <taxon>Bacillales</taxon>
        <taxon>Bacillaceae</taxon>
        <taxon>Lentibacillus</taxon>
    </lineage>
</organism>
<feature type="transmembrane region" description="Helical" evidence="12">
    <location>
        <begin position="30"/>
        <end position="49"/>
    </location>
</feature>
<comment type="similarity">
    <text evidence="3 8">Belongs to the LTA synthase family.</text>
</comment>
<dbReference type="PANTHER" id="PTHR47371:SF3">
    <property type="entry name" value="PHOSPHOGLYCEROL TRANSFERASE I"/>
    <property type="match status" value="1"/>
</dbReference>
<dbReference type="InterPro" id="IPR000917">
    <property type="entry name" value="Sulfatase_N"/>
</dbReference>
<feature type="binding site" evidence="11">
    <location>
        <position position="485"/>
    </location>
    <ligand>
        <name>Mn(2+)</name>
        <dbReference type="ChEBI" id="CHEBI:29035"/>
    </ligand>
</feature>
<dbReference type="CDD" id="cd16015">
    <property type="entry name" value="LTA_synthase"/>
    <property type="match status" value="1"/>
</dbReference>
<evidence type="ECO:0000256" key="8">
    <source>
        <dbReference type="PIRNR" id="PIRNR005091"/>
    </source>
</evidence>
<evidence type="ECO:0000256" key="11">
    <source>
        <dbReference type="PIRSR" id="PIRSR005091-3"/>
    </source>
</evidence>
<protein>
    <submittedName>
        <fullName evidence="14">LTA synthase family protein</fullName>
    </submittedName>
</protein>
<gene>
    <name evidence="14" type="ORF">FFL34_07365</name>
</gene>
<comment type="subcellular location">
    <subcellularLocation>
        <location evidence="1">Cell membrane</location>
        <topology evidence="1">Multi-pass membrane protein</topology>
    </subcellularLocation>
</comment>
<proteinExistence type="inferred from homology"/>
<evidence type="ECO:0000256" key="6">
    <source>
        <dbReference type="ARBA" id="ARBA00022989"/>
    </source>
</evidence>
<feature type="transmembrane region" description="Helical" evidence="12">
    <location>
        <begin position="168"/>
        <end position="186"/>
    </location>
</feature>
<feature type="domain" description="Sulfatase N-terminal" evidence="13">
    <location>
        <begin position="257"/>
        <end position="553"/>
    </location>
</feature>
<dbReference type="SUPFAM" id="SSF53649">
    <property type="entry name" value="Alkaline phosphatase-like"/>
    <property type="match status" value="1"/>
</dbReference>
<feature type="transmembrane region" description="Helical" evidence="12">
    <location>
        <begin position="55"/>
        <end position="75"/>
    </location>
</feature>
<feature type="binding site" evidence="11">
    <location>
        <position position="265"/>
    </location>
    <ligand>
        <name>Mn(2+)</name>
        <dbReference type="ChEBI" id="CHEBI:29035"/>
    </ligand>
</feature>
<sequence length="643" mass="73570">MRLYKSVTCYYDSVEVTFDMVQVKKVLKSYFVFFAVVIALKFFFLRYHLFGDSNILHTFWYELSVVFILFIFIDLVCGKGKLLGYVVLDLLLSVLFFSMTVYERYFGTVPTYHDLGQMNQVGSVSDSIIMLLERQDMLYFVDFLILGVLLLFRKGFIYPANVRLPKKFLLPVLVACLMIVSVDFVTNKDKRILDQTLFSEDHGVLNAQAIKLYSDTVGEVDPGEVLNDVTVDDIIQMKGNEPVPFSEHTHYNVAKDRNLIVLQIESLQDFVINLEVNGQEITPNINAWLDESLYFDNVYQQIGAGNTSDAEFMMNTSIYPVGDTPTSDQLADKAIPSLPKLLNEQGYRTATFHAGDIDYWNRSTMYPVLGFDDYYSLDNFYEEKDVVGFGPSDGYFYDKTMEKLNAFAEQEQPFYAHVVSLTSHTPFKMPEARRGLDLPEKFQGTLTGNYLQSVHYADKVLGKFFDDLKQAGIWDKSVIALYGDHSGVHGQLVKDEDVQLLHDLLGHPYSLLNRFNIPFIIEAPGITAENGERIDTVGGQLDMMPTLLNMLGVKPKGLYFGHDLLQYDSNLLGMRYYLSSGAFFNNDVLFIPETVRHDVRIYDMEGGGQFDDLSDPMEYFEDDYEHILQLYEWSDAYFGSLSR</sequence>
<evidence type="ECO:0000256" key="10">
    <source>
        <dbReference type="PIRSR" id="PIRSR005091-2"/>
    </source>
</evidence>
<dbReference type="PIRSF" id="PIRSF005091">
    <property type="entry name" value="Mmb_sulf_HI1246"/>
    <property type="match status" value="1"/>
</dbReference>
<dbReference type="InterPro" id="IPR017850">
    <property type="entry name" value="Alkaline_phosphatase_core_sf"/>
</dbReference>
<dbReference type="Gene3D" id="3.40.720.10">
    <property type="entry name" value="Alkaline Phosphatase, subunit A"/>
    <property type="match status" value="1"/>
</dbReference>
<keyword evidence="10" id="KW-0479">Metal-binding</keyword>
<dbReference type="EMBL" id="VCIA01000001">
    <property type="protein sequence ID" value="TMN21957.1"/>
    <property type="molecule type" value="Genomic_DNA"/>
</dbReference>
<keyword evidence="4 8" id="KW-1003">Cell membrane</keyword>
<feature type="binding site" evidence="11">
    <location>
        <position position="484"/>
    </location>
    <ligand>
        <name>Mn(2+)</name>
        <dbReference type="ChEBI" id="CHEBI:29035"/>
    </ligand>
</feature>
<keyword evidence="5 12" id="KW-0812">Transmembrane</keyword>
<keyword evidence="7 8" id="KW-0472">Membrane</keyword>
<evidence type="ECO:0000256" key="9">
    <source>
        <dbReference type="PIRSR" id="PIRSR005091-1"/>
    </source>
</evidence>
<evidence type="ECO:0000256" key="4">
    <source>
        <dbReference type="ARBA" id="ARBA00022475"/>
    </source>
</evidence>
<feature type="binding site" evidence="10">
    <location>
        <position position="424"/>
    </location>
    <ligand>
        <name>substrate</name>
    </ligand>
</feature>
<feature type="transmembrane region" description="Helical" evidence="12">
    <location>
        <begin position="82"/>
        <end position="102"/>
    </location>
</feature>
<dbReference type="OrthoDB" id="5901192at2"/>
<evidence type="ECO:0000256" key="7">
    <source>
        <dbReference type="ARBA" id="ARBA00023136"/>
    </source>
</evidence>
<evidence type="ECO:0000256" key="1">
    <source>
        <dbReference type="ARBA" id="ARBA00004651"/>
    </source>
</evidence>
<evidence type="ECO:0000313" key="15">
    <source>
        <dbReference type="Proteomes" id="UP000306980"/>
    </source>
</evidence>
<evidence type="ECO:0000313" key="14">
    <source>
        <dbReference type="EMBL" id="TMN21957.1"/>
    </source>
</evidence>